<comment type="caution">
    <text evidence="2">The sequence shown here is derived from an EMBL/GenBank/DDBJ whole genome shotgun (WGS) entry which is preliminary data.</text>
</comment>
<dbReference type="Proteomes" id="UP000054903">
    <property type="component" value="Unassembled WGS sequence"/>
</dbReference>
<feature type="region of interest" description="Disordered" evidence="1">
    <location>
        <begin position="107"/>
        <end position="133"/>
    </location>
</feature>
<feature type="compositionally biased region" description="Basic and acidic residues" evidence="1">
    <location>
        <begin position="39"/>
        <end position="63"/>
    </location>
</feature>
<feature type="region of interest" description="Disordered" evidence="1">
    <location>
        <begin position="35"/>
        <end position="80"/>
    </location>
</feature>
<protein>
    <submittedName>
        <fullName evidence="2">Uncharacterized protein</fullName>
    </submittedName>
</protein>
<gene>
    <name evidence="2" type="ORF">AWB77_02729</name>
</gene>
<proteinExistence type="predicted"/>
<sequence>MVSHCFQIFFLIWLASVASRDCCLWMDPNPGQAHLRSRVPGDDPHELRQEGPAKAHLQKDYRKRDHPKSPHGPRKHNQSGYIAPEKAHLYVLDSLFRPYRVKFSRKSSPEILKPPRKPSPIRKNDRNPVWKGGTAIPPKSLTLWIHYLTKLNTPVHGPSVLRSRVSSPCRSHAPLNPLTISPAVAHHHSRTRPPIYPVELHHVSCSVSPCSSQSLTG</sequence>
<accession>A0A158BEA9</accession>
<organism evidence="2 3">
    <name type="scientific">Caballeronia fortuita</name>
    <dbReference type="NCBI Taxonomy" id="1777138"/>
    <lineage>
        <taxon>Bacteria</taxon>
        <taxon>Pseudomonadati</taxon>
        <taxon>Pseudomonadota</taxon>
        <taxon>Betaproteobacteria</taxon>
        <taxon>Burkholderiales</taxon>
        <taxon>Burkholderiaceae</taxon>
        <taxon>Caballeronia</taxon>
    </lineage>
</organism>
<dbReference type="EMBL" id="FCNX02000006">
    <property type="protein sequence ID" value="SAK68392.1"/>
    <property type="molecule type" value="Genomic_DNA"/>
</dbReference>
<evidence type="ECO:0000313" key="3">
    <source>
        <dbReference type="Proteomes" id="UP000054903"/>
    </source>
</evidence>
<feature type="compositionally biased region" description="Basic residues" evidence="1">
    <location>
        <begin position="64"/>
        <end position="77"/>
    </location>
</feature>
<reference evidence="2" key="1">
    <citation type="submission" date="2016-01" db="EMBL/GenBank/DDBJ databases">
        <authorList>
            <person name="Peeters C."/>
        </authorList>
    </citation>
    <scope>NUCLEOTIDE SEQUENCE</scope>
    <source>
        <strain evidence="2">LMG 29320</strain>
    </source>
</reference>
<evidence type="ECO:0000256" key="1">
    <source>
        <dbReference type="SAM" id="MobiDB-lite"/>
    </source>
</evidence>
<dbReference type="AlphaFoldDB" id="A0A158BEA9"/>
<name>A0A158BEA9_9BURK</name>
<evidence type="ECO:0000313" key="2">
    <source>
        <dbReference type="EMBL" id="SAK68392.1"/>
    </source>
</evidence>
<keyword evidence="3" id="KW-1185">Reference proteome</keyword>